<feature type="transmembrane region" description="Helical" evidence="10">
    <location>
        <begin position="265"/>
        <end position="285"/>
    </location>
</feature>
<evidence type="ECO:0000256" key="2">
    <source>
        <dbReference type="ARBA" id="ARBA00022448"/>
    </source>
</evidence>
<name>A0A7R9KPS8_9ACAR</name>
<feature type="domain" description="ABC transmembrane type-1" evidence="11">
    <location>
        <begin position="137"/>
        <end position="407"/>
    </location>
</feature>
<keyword evidence="6" id="KW-0067">ATP-binding</keyword>
<feature type="compositionally biased region" description="Polar residues" evidence="9">
    <location>
        <begin position="56"/>
        <end position="69"/>
    </location>
</feature>
<evidence type="ECO:0000256" key="10">
    <source>
        <dbReference type="SAM" id="Phobius"/>
    </source>
</evidence>
<feature type="transmembrane region" description="Helical" evidence="10">
    <location>
        <begin position="127"/>
        <end position="157"/>
    </location>
</feature>
<dbReference type="FunFam" id="1.20.1560.10:FF:000013">
    <property type="entry name" value="ABC transporter C family member 2"/>
    <property type="match status" value="1"/>
</dbReference>
<dbReference type="SUPFAM" id="SSF90123">
    <property type="entry name" value="ABC transporter transmembrane region"/>
    <property type="match status" value="1"/>
</dbReference>
<feature type="transmembrane region" description="Helical" evidence="10">
    <location>
        <begin position="237"/>
        <end position="259"/>
    </location>
</feature>
<evidence type="ECO:0000256" key="8">
    <source>
        <dbReference type="ARBA" id="ARBA00023136"/>
    </source>
</evidence>
<dbReference type="GO" id="GO:0016020">
    <property type="term" value="C:membrane"/>
    <property type="evidence" value="ECO:0007669"/>
    <property type="project" value="UniProtKB-SubCell"/>
</dbReference>
<dbReference type="PROSITE" id="PS50929">
    <property type="entry name" value="ABC_TM1F"/>
    <property type="match status" value="1"/>
</dbReference>
<feature type="compositionally biased region" description="Basic and acidic residues" evidence="9">
    <location>
        <begin position="70"/>
        <end position="88"/>
    </location>
</feature>
<evidence type="ECO:0000256" key="9">
    <source>
        <dbReference type="SAM" id="MobiDB-lite"/>
    </source>
</evidence>
<protein>
    <recommendedName>
        <fullName evidence="11">ABC transmembrane type-1 domain-containing protein</fullName>
    </recommendedName>
</protein>
<dbReference type="SUPFAM" id="SSF52540">
    <property type="entry name" value="P-loop containing nucleoside triphosphate hydrolases"/>
    <property type="match status" value="1"/>
</dbReference>
<feature type="transmembrane region" description="Helical" evidence="10">
    <location>
        <begin position="177"/>
        <end position="201"/>
    </location>
</feature>
<evidence type="ECO:0000256" key="5">
    <source>
        <dbReference type="ARBA" id="ARBA00022741"/>
    </source>
</evidence>
<dbReference type="Pfam" id="PF00005">
    <property type="entry name" value="ABC_tran"/>
    <property type="match status" value="1"/>
</dbReference>
<evidence type="ECO:0000256" key="4">
    <source>
        <dbReference type="ARBA" id="ARBA00022737"/>
    </source>
</evidence>
<keyword evidence="8 10" id="KW-0472">Membrane</keyword>
<feature type="transmembrane region" description="Helical" evidence="10">
    <location>
        <begin position="379"/>
        <end position="402"/>
    </location>
</feature>
<dbReference type="PANTHER" id="PTHR24223">
    <property type="entry name" value="ATP-BINDING CASSETTE SUB-FAMILY C"/>
    <property type="match status" value="1"/>
</dbReference>
<evidence type="ECO:0000256" key="1">
    <source>
        <dbReference type="ARBA" id="ARBA00004141"/>
    </source>
</evidence>
<dbReference type="InterPro" id="IPR036640">
    <property type="entry name" value="ABC1_TM_sf"/>
</dbReference>
<evidence type="ECO:0000256" key="7">
    <source>
        <dbReference type="ARBA" id="ARBA00022989"/>
    </source>
</evidence>
<keyword evidence="4" id="KW-0677">Repeat</keyword>
<dbReference type="InterPro" id="IPR050173">
    <property type="entry name" value="ABC_transporter_C-like"/>
</dbReference>
<feature type="region of interest" description="Disordered" evidence="9">
    <location>
        <begin position="45"/>
        <end position="105"/>
    </location>
</feature>
<dbReference type="Pfam" id="PF00664">
    <property type="entry name" value="ABC_membrane"/>
    <property type="match status" value="1"/>
</dbReference>
<dbReference type="GO" id="GO:0140359">
    <property type="term" value="F:ABC-type transporter activity"/>
    <property type="evidence" value="ECO:0007669"/>
    <property type="project" value="InterPro"/>
</dbReference>
<dbReference type="InterPro" id="IPR011527">
    <property type="entry name" value="ABC1_TM_dom"/>
</dbReference>
<evidence type="ECO:0000259" key="11">
    <source>
        <dbReference type="PROSITE" id="PS50929"/>
    </source>
</evidence>
<dbReference type="InterPro" id="IPR027417">
    <property type="entry name" value="P-loop_NTPase"/>
</dbReference>
<dbReference type="AlphaFoldDB" id="A0A7R9KPS8"/>
<dbReference type="Gene3D" id="1.20.1560.10">
    <property type="entry name" value="ABC transporter type 1, transmembrane domain"/>
    <property type="match status" value="1"/>
</dbReference>
<comment type="subcellular location">
    <subcellularLocation>
        <location evidence="1">Membrane</location>
        <topology evidence="1">Multi-pass membrane protein</topology>
    </subcellularLocation>
</comment>
<dbReference type="EMBL" id="CAJPIZ010003382">
    <property type="protein sequence ID" value="CAG2106288.1"/>
    <property type="molecule type" value="Genomic_DNA"/>
</dbReference>
<dbReference type="PANTHER" id="PTHR24223:SF415">
    <property type="entry name" value="FI20190P1"/>
    <property type="match status" value="1"/>
</dbReference>
<dbReference type="EMBL" id="OC857957">
    <property type="protein sequence ID" value="CAD7625858.1"/>
    <property type="molecule type" value="Genomic_DNA"/>
</dbReference>
<keyword evidence="2" id="KW-0813">Transport</keyword>
<dbReference type="GO" id="GO:0005524">
    <property type="term" value="F:ATP binding"/>
    <property type="evidence" value="ECO:0007669"/>
    <property type="project" value="UniProtKB-KW"/>
</dbReference>
<dbReference type="Proteomes" id="UP000759131">
    <property type="component" value="Unassembled WGS sequence"/>
</dbReference>
<keyword evidence="13" id="KW-1185">Reference proteome</keyword>
<dbReference type="OrthoDB" id="262778at2759"/>
<keyword evidence="5" id="KW-0547">Nucleotide-binding</keyword>
<organism evidence="12">
    <name type="scientific">Medioppia subpectinata</name>
    <dbReference type="NCBI Taxonomy" id="1979941"/>
    <lineage>
        <taxon>Eukaryota</taxon>
        <taxon>Metazoa</taxon>
        <taxon>Ecdysozoa</taxon>
        <taxon>Arthropoda</taxon>
        <taxon>Chelicerata</taxon>
        <taxon>Arachnida</taxon>
        <taxon>Acari</taxon>
        <taxon>Acariformes</taxon>
        <taxon>Sarcoptiformes</taxon>
        <taxon>Oribatida</taxon>
        <taxon>Brachypylina</taxon>
        <taxon>Oppioidea</taxon>
        <taxon>Oppiidae</taxon>
        <taxon>Medioppia</taxon>
    </lineage>
</organism>
<evidence type="ECO:0000313" key="13">
    <source>
        <dbReference type="Proteomes" id="UP000759131"/>
    </source>
</evidence>
<keyword evidence="7 10" id="KW-1133">Transmembrane helix</keyword>
<reference evidence="12" key="1">
    <citation type="submission" date="2020-11" db="EMBL/GenBank/DDBJ databases">
        <authorList>
            <person name="Tran Van P."/>
        </authorList>
    </citation>
    <scope>NUCLEOTIDE SEQUENCE</scope>
</reference>
<keyword evidence="3 10" id="KW-0812">Transmembrane</keyword>
<dbReference type="Gene3D" id="3.40.50.300">
    <property type="entry name" value="P-loop containing nucleotide triphosphate hydrolases"/>
    <property type="match status" value="1"/>
</dbReference>
<sequence length="573" mass="63929">MAKSGEFAEFVAEYVVKQESQEIDEKELQILAKLKQTVKPLIEKQLSVRSNDSDSESQNVSKHVSISDPNTEKTSEVEILEEKSEKNSNTKPNDNNEEELSDESKGKLIDKEVSAKGGIKMSVYKQYFGLIGAWSLVTIFVAFIASNIASAASGLWLSEWSNDALKPRVGNGTDLRVYRLGVYAGIGGAEVIALIIAQLWLRIRCMRTSNQLHDQMIRRVVRAPMSYFDGIDTLDGYVIYVLDLTFINFFMMTQSLIIISFETPLVLLAIGPIIIVYIVCQRIYISSSRQIKRIESETRSPIISYLSETFNGTASIRAFDADHWFVRQSYRRLDANNQCVYLDSCGEQWLKIRLEFLGSLIVFVSTMSAVIFRDQLSPGLAALVINYSLNITLILSAFVTYISHTDKAMVTVEKCMELTQTPQEAEWYNEKTKPADNWPTMGCIEFTDYCTKYREGLDLVLKDIAIDMKGRQRVAIVGRTGAGKSSLALALFRLIEPTAGTVTIDGVDCSTIEQSTPSMVTVPAVGSMSLKRANARDDFPAPVRPTIATLCLPFISIAISLSTKSKPNLYLVQ</sequence>
<evidence type="ECO:0000313" key="12">
    <source>
        <dbReference type="EMBL" id="CAD7625858.1"/>
    </source>
</evidence>
<dbReference type="InterPro" id="IPR003439">
    <property type="entry name" value="ABC_transporter-like_ATP-bd"/>
</dbReference>
<accession>A0A7R9KPS8</accession>
<evidence type="ECO:0000256" key="6">
    <source>
        <dbReference type="ARBA" id="ARBA00022840"/>
    </source>
</evidence>
<gene>
    <name evidence="12" type="ORF">OSB1V03_LOCUS6291</name>
</gene>
<feature type="transmembrane region" description="Helical" evidence="10">
    <location>
        <begin position="356"/>
        <end position="373"/>
    </location>
</feature>
<dbReference type="CDD" id="cd18603">
    <property type="entry name" value="ABC_6TM_MRP1_2_3_6_D2_like"/>
    <property type="match status" value="1"/>
</dbReference>
<dbReference type="GO" id="GO:0016887">
    <property type="term" value="F:ATP hydrolysis activity"/>
    <property type="evidence" value="ECO:0007669"/>
    <property type="project" value="InterPro"/>
</dbReference>
<evidence type="ECO:0000256" key="3">
    <source>
        <dbReference type="ARBA" id="ARBA00022692"/>
    </source>
</evidence>
<proteinExistence type="predicted"/>